<protein>
    <recommendedName>
        <fullName evidence="3">TnpV protein</fullName>
    </recommendedName>
</protein>
<evidence type="ECO:0000313" key="1">
    <source>
        <dbReference type="EMBL" id="GIJ29998.1"/>
    </source>
</evidence>
<comment type="caution">
    <text evidence="1">The sequence shown here is derived from an EMBL/GenBank/DDBJ whole genome shotgun (WGS) entry which is preliminary data.</text>
</comment>
<name>A0ABQ4JHA7_9ACTN</name>
<keyword evidence="2" id="KW-1185">Reference proteome</keyword>
<dbReference type="Proteomes" id="UP000653076">
    <property type="component" value="Unassembled WGS sequence"/>
</dbReference>
<sequence>MNQYAAQAMSHWRSHLPNRYRQIEDPDEFFTELGEQIAQQIEDLSRTLAGPDPEQETYLSKVGRLNNARLSAEGQVLREMLPDPATDLSPTR</sequence>
<reference evidence="1 2" key="1">
    <citation type="submission" date="2021-01" db="EMBL/GenBank/DDBJ databases">
        <title>Whole genome shotgun sequence of Verrucosispora qiuiae NBRC 106684.</title>
        <authorList>
            <person name="Komaki H."/>
            <person name="Tamura T."/>
        </authorList>
    </citation>
    <scope>NUCLEOTIDE SEQUENCE [LARGE SCALE GENOMIC DNA]</scope>
    <source>
        <strain evidence="1 2">NBRC 106684</strain>
    </source>
</reference>
<gene>
    <name evidence="1" type="ORF">Vqi01_51600</name>
</gene>
<evidence type="ECO:0000313" key="2">
    <source>
        <dbReference type="Proteomes" id="UP000653076"/>
    </source>
</evidence>
<proteinExistence type="predicted"/>
<dbReference type="EMBL" id="BOPC01000092">
    <property type="protein sequence ID" value="GIJ29998.1"/>
    <property type="molecule type" value="Genomic_DNA"/>
</dbReference>
<evidence type="ECO:0008006" key="3">
    <source>
        <dbReference type="Google" id="ProtNLM"/>
    </source>
</evidence>
<accession>A0ABQ4JHA7</accession>
<organism evidence="1 2">
    <name type="scientific">Micromonospora qiuiae</name>
    <dbReference type="NCBI Taxonomy" id="502268"/>
    <lineage>
        <taxon>Bacteria</taxon>
        <taxon>Bacillati</taxon>
        <taxon>Actinomycetota</taxon>
        <taxon>Actinomycetes</taxon>
        <taxon>Micromonosporales</taxon>
        <taxon>Micromonosporaceae</taxon>
        <taxon>Micromonospora</taxon>
    </lineage>
</organism>